<evidence type="ECO:0000313" key="2">
    <source>
        <dbReference type="EMBL" id="RUO57062.1"/>
    </source>
</evidence>
<gene>
    <name evidence="2" type="ORF">CWE25_05135</name>
</gene>
<feature type="region of interest" description="Disordered" evidence="1">
    <location>
        <begin position="40"/>
        <end position="95"/>
    </location>
</feature>
<dbReference type="AlphaFoldDB" id="A0A432Y803"/>
<protein>
    <submittedName>
        <fullName evidence="2">Uncharacterized protein</fullName>
    </submittedName>
</protein>
<comment type="caution">
    <text evidence="2">The sequence shown here is derived from an EMBL/GenBank/DDBJ whole genome shotgun (WGS) entry which is preliminary data.</text>
</comment>
<feature type="compositionally biased region" description="Polar residues" evidence="1">
    <location>
        <begin position="40"/>
        <end position="49"/>
    </location>
</feature>
<reference evidence="3" key="1">
    <citation type="journal article" date="2018" name="Front. Microbiol.">
        <title>Genome-Based Analysis Reveals the Taxonomy and Diversity of the Family Idiomarinaceae.</title>
        <authorList>
            <person name="Liu Y."/>
            <person name="Lai Q."/>
            <person name="Shao Z."/>
        </authorList>
    </citation>
    <scope>NUCLEOTIDE SEQUENCE [LARGE SCALE GENOMIC DNA]</scope>
    <source>
        <strain evidence="3">F23</strain>
    </source>
</reference>
<dbReference type="Proteomes" id="UP000287330">
    <property type="component" value="Unassembled WGS sequence"/>
</dbReference>
<feature type="compositionally biased region" description="Basic and acidic residues" evidence="1">
    <location>
        <begin position="71"/>
        <end position="88"/>
    </location>
</feature>
<evidence type="ECO:0000256" key="1">
    <source>
        <dbReference type="SAM" id="MobiDB-lite"/>
    </source>
</evidence>
<accession>A0A432Y803</accession>
<evidence type="ECO:0000313" key="3">
    <source>
        <dbReference type="Proteomes" id="UP000287330"/>
    </source>
</evidence>
<dbReference type="EMBL" id="PIPV01000003">
    <property type="protein sequence ID" value="RUO57062.1"/>
    <property type="molecule type" value="Genomic_DNA"/>
</dbReference>
<sequence length="95" mass="11073">MIGSNPALYYSNDEIFRTQHPNWLFFRLIVECPNHEDENMANSNHSQWDSHPDIGPQPACTGADLDNETGFWERHRPIDPFIEQKESDSVDDQQE</sequence>
<proteinExistence type="predicted"/>
<keyword evidence="3" id="KW-1185">Reference proteome</keyword>
<organism evidence="2 3">
    <name type="scientific">Idiomarina fontislapidosi</name>
    <dbReference type="NCBI Taxonomy" id="263723"/>
    <lineage>
        <taxon>Bacteria</taxon>
        <taxon>Pseudomonadati</taxon>
        <taxon>Pseudomonadota</taxon>
        <taxon>Gammaproteobacteria</taxon>
        <taxon>Alteromonadales</taxon>
        <taxon>Idiomarinaceae</taxon>
        <taxon>Idiomarina</taxon>
    </lineage>
</organism>
<name>A0A432Y803_9GAMM</name>